<proteinExistence type="predicted"/>
<dbReference type="Proteomes" id="UP001302222">
    <property type="component" value="Unassembled WGS sequence"/>
</dbReference>
<dbReference type="EMBL" id="JAYGIM010000023">
    <property type="protein sequence ID" value="MEA5429559.1"/>
    <property type="molecule type" value="Genomic_DNA"/>
</dbReference>
<organism evidence="1 2">
    <name type="scientific">Arcicella lustrica</name>
    <dbReference type="NCBI Taxonomy" id="2984196"/>
    <lineage>
        <taxon>Bacteria</taxon>
        <taxon>Pseudomonadati</taxon>
        <taxon>Bacteroidota</taxon>
        <taxon>Cytophagia</taxon>
        <taxon>Cytophagales</taxon>
        <taxon>Flectobacillaceae</taxon>
        <taxon>Arcicella</taxon>
    </lineage>
</organism>
<reference evidence="1 2" key="1">
    <citation type="submission" date="2023-12" db="EMBL/GenBank/DDBJ databases">
        <title>Novel species of the genus Arcicella isolated from rivers.</title>
        <authorList>
            <person name="Lu H."/>
        </authorList>
    </citation>
    <scope>NUCLEOTIDE SEQUENCE [LARGE SCALE GENOMIC DNA]</scope>
    <source>
        <strain evidence="1 2">DC25W</strain>
    </source>
</reference>
<gene>
    <name evidence="1" type="ORF">VB798_23405</name>
</gene>
<evidence type="ECO:0000313" key="1">
    <source>
        <dbReference type="EMBL" id="MEA5429559.1"/>
    </source>
</evidence>
<name>A0ABU5SQG9_9BACT</name>
<protein>
    <submittedName>
        <fullName evidence="1">Uncharacterized protein</fullName>
    </submittedName>
</protein>
<evidence type="ECO:0000313" key="2">
    <source>
        <dbReference type="Proteomes" id="UP001302222"/>
    </source>
</evidence>
<comment type="caution">
    <text evidence="1">The sequence shown here is derived from an EMBL/GenBank/DDBJ whole genome shotgun (WGS) entry which is preliminary data.</text>
</comment>
<accession>A0ABU5SQG9</accession>
<dbReference type="RefSeq" id="WP_323689670.1">
    <property type="nucleotide sequence ID" value="NZ_JAYGIM010000023.1"/>
</dbReference>
<keyword evidence="2" id="KW-1185">Reference proteome</keyword>
<sequence length="623" mass="72419">MRIESDIPILGRVNVNFLDVSSRIYKIYQNNQEVERQKSSAHLGLISHAFKNSNHSRYDYLILQCVISEIIENTFKGTTNAQGTITINQKKHSGNDIIKSWILLSNFGHCKNTIGDEKSLLLYSIQNKAFKKKILKSIKDNKLNNWALKVFEEFDYVNFHHIISIYRIYKSLKRKLNEQNELIMIYKLLLLNEEDNKDIVSNLMQITQLKTLYKTLRDISIIALDSRNSSLPIEIDILPTILSIDVYENRYQNSRISALLQPFHSMLYDNLYLNIKSQTYQRSYEIEALKYISSINNVETVIDKALNFGLFNPSDCNLVHFLRFSLHIDNMTLDDTSNLLRQILTVKKGVENVDASMDINPFTKMRVIDFYIKRDIFKTSDLPVFMTNIGNVLLKQITGSASTEFNRSSKIVEFISENLEMLDISSEMKDNFKKPIFQHIKSNIENVLLEKNIPSYKNILWAVLKFHIKSKYHLDIDHHLTDKYDYFGVRTPEIDYLTFNINNAIMNEADKDRKHELMQLEKSVKRTFNGSIIVCLARIKIYDYSLAPSNRIITDIDGVVLKFNSNEVILELHESKNTAKPTLDARKDIKNKLQKTLSENSKGYQIIDVDSFGAKIYIKHKSK</sequence>